<accession>A0ABU0ZTA7</accession>
<reference evidence="1 2" key="1">
    <citation type="submission" date="2023-08" db="EMBL/GenBank/DDBJ databases">
        <title>Phytohabitans sansha sp. nov., isolated from marine sediment.</title>
        <authorList>
            <person name="Zhao Y."/>
            <person name="Yi K."/>
        </authorList>
    </citation>
    <scope>NUCLEOTIDE SEQUENCE [LARGE SCALE GENOMIC DNA]</scope>
    <source>
        <strain evidence="1 2">ZYX-F-186</strain>
    </source>
</reference>
<gene>
    <name evidence="1" type="ORF">RB614_37845</name>
</gene>
<evidence type="ECO:0000313" key="2">
    <source>
        <dbReference type="Proteomes" id="UP001230908"/>
    </source>
</evidence>
<proteinExistence type="predicted"/>
<name>A0ABU0ZTA7_9ACTN</name>
<organism evidence="1 2">
    <name type="scientific">Phytohabitans maris</name>
    <dbReference type="NCBI Taxonomy" id="3071409"/>
    <lineage>
        <taxon>Bacteria</taxon>
        <taxon>Bacillati</taxon>
        <taxon>Actinomycetota</taxon>
        <taxon>Actinomycetes</taxon>
        <taxon>Micromonosporales</taxon>
        <taxon>Micromonosporaceae</taxon>
    </lineage>
</organism>
<comment type="caution">
    <text evidence="1">The sequence shown here is derived from an EMBL/GenBank/DDBJ whole genome shotgun (WGS) entry which is preliminary data.</text>
</comment>
<dbReference type="EMBL" id="JAVHUY010000053">
    <property type="protein sequence ID" value="MDQ7910273.1"/>
    <property type="molecule type" value="Genomic_DNA"/>
</dbReference>
<evidence type="ECO:0000313" key="1">
    <source>
        <dbReference type="EMBL" id="MDQ7910273.1"/>
    </source>
</evidence>
<keyword evidence="2" id="KW-1185">Reference proteome</keyword>
<dbReference type="RefSeq" id="WP_308717524.1">
    <property type="nucleotide sequence ID" value="NZ_JAVHUY010000053.1"/>
</dbReference>
<sequence length="55" mass="6394">MGRLNDLIRNAERLDAQRQQIEDISHRAHATGTHIRDQYEARLAELQRQGGDRRG</sequence>
<dbReference type="Proteomes" id="UP001230908">
    <property type="component" value="Unassembled WGS sequence"/>
</dbReference>
<protein>
    <submittedName>
        <fullName evidence="1">Uncharacterized protein</fullName>
    </submittedName>
</protein>